<accession>A0ABS0NR94</accession>
<proteinExistence type="predicted"/>
<name>A0ABS0NR94_9ACTN</name>
<evidence type="ECO:0008006" key="4">
    <source>
        <dbReference type="Google" id="ProtNLM"/>
    </source>
</evidence>
<comment type="caution">
    <text evidence="2">The sequence shown here is derived from an EMBL/GenBank/DDBJ whole genome shotgun (WGS) entry which is preliminary data.</text>
</comment>
<reference evidence="2 3" key="1">
    <citation type="submission" date="2020-09" db="EMBL/GenBank/DDBJ databases">
        <title>Biosynthesis of the nuclear factor of activated T cells inhibitor NFAT-133 and its congeners in Streptomyces pactum.</title>
        <authorList>
            <person name="Zhou W."/>
            <person name="Posri P."/>
            <person name="Abugrain M.E."/>
            <person name="Weisberg A.J."/>
            <person name="Chang J.H."/>
            <person name="Mahmud T."/>
        </authorList>
    </citation>
    <scope>NUCLEOTIDE SEQUENCE [LARGE SCALE GENOMIC DNA]</scope>
    <source>
        <strain evidence="2 3">ATCC 27456</strain>
    </source>
</reference>
<evidence type="ECO:0000313" key="2">
    <source>
        <dbReference type="EMBL" id="MBH5337698.1"/>
    </source>
</evidence>
<evidence type="ECO:0000256" key="1">
    <source>
        <dbReference type="SAM" id="MobiDB-lite"/>
    </source>
</evidence>
<feature type="compositionally biased region" description="Basic and acidic residues" evidence="1">
    <location>
        <begin position="179"/>
        <end position="201"/>
    </location>
</feature>
<evidence type="ECO:0000313" key="3">
    <source>
        <dbReference type="Proteomes" id="UP000807371"/>
    </source>
</evidence>
<feature type="region of interest" description="Disordered" evidence="1">
    <location>
        <begin position="137"/>
        <end position="201"/>
    </location>
</feature>
<dbReference type="Proteomes" id="UP000807371">
    <property type="component" value="Unassembled WGS sequence"/>
</dbReference>
<sequence>MTTWEDAAREAGVATAQLRAALTAAGVALPYLATTRSIAQATPTARVELGGATVADVRRLTELITKGLAAEGKAPHPVPGPGAVVTDTLRMRVGKVVGWDGAKGALTLRPADGGDPWEATLFRSPTEREKLEYRMRENAHRCRRPAGGRQPDADDPPGDPAPAAAGAAGTRTCGAPPRGADRLRGRRVGFEPRPRRRPDDR</sequence>
<gene>
    <name evidence="2" type="ORF">IHE55_24160</name>
</gene>
<dbReference type="EMBL" id="JACYXC010000001">
    <property type="protein sequence ID" value="MBH5337698.1"/>
    <property type="molecule type" value="Genomic_DNA"/>
</dbReference>
<protein>
    <recommendedName>
        <fullName evidence="4">DNA-binding protein</fullName>
    </recommendedName>
</protein>
<keyword evidence="3" id="KW-1185">Reference proteome</keyword>
<dbReference type="RefSeq" id="WP_197990951.1">
    <property type="nucleotide sequence ID" value="NZ_JACYXC010000001.1"/>
</dbReference>
<feature type="compositionally biased region" description="Low complexity" evidence="1">
    <location>
        <begin position="161"/>
        <end position="177"/>
    </location>
</feature>
<organism evidence="2 3">
    <name type="scientific">Streptomyces pactum</name>
    <dbReference type="NCBI Taxonomy" id="68249"/>
    <lineage>
        <taxon>Bacteria</taxon>
        <taxon>Bacillati</taxon>
        <taxon>Actinomycetota</taxon>
        <taxon>Actinomycetes</taxon>
        <taxon>Kitasatosporales</taxon>
        <taxon>Streptomycetaceae</taxon>
        <taxon>Streptomyces</taxon>
    </lineage>
</organism>